<evidence type="ECO:0000313" key="5">
    <source>
        <dbReference type="Proteomes" id="UP000593591"/>
    </source>
</evidence>
<dbReference type="AlphaFoldDB" id="A0A840S6I6"/>
<dbReference type="SUPFAM" id="SSF48403">
    <property type="entry name" value="Ankyrin repeat"/>
    <property type="match status" value="1"/>
</dbReference>
<accession>A0A840S6I6</accession>
<sequence>MASLNLKKYFFLFTISFIMLSGLSAGDFRGDIKKLDSYILKCREGSQEKPEKYQIKPSSGNIDASFWSKLSESLKAKSNCIFYIDLSALSVADGQENDDIPYESINSVKSLGGIKLPSGLTSVSSRSFAACPNLEYVYFPQNTIHHIGYRSFSSCPLLKEVYLYDFDGYLDEAFKDCDSLKVIHMPDHPIYCSSSGGYYQYSFGNTPVETVVTASKTFTYDEWVAYNRIMVPEYVRVKEVRASSALEDKYKADNICNASYECWVEGSSGDGRGEWIELILEKPVTIEMITVKNGFGNLAYYWKNNRVKKARFIFDDDEKKSVSVEFKDDPSADSIYFGKYDSLCSKVKIVIEEVYQGSLADNDCCIDEICINAAIDRQREYGAYYSSAEMIFRYDPERKRMLKGLYELDVGSENVMEKDGFILARAVDWESGEKYWTRPNFSLRGTMLDDFFPGTGAGHSTNQYAMFLNPDGRHYLFTWHEETAGLPVSYDPRLKFYVWENQNWNIKESLAGEKSLENVLYVLKKLEGRSLNFRFDISDIYYSGDYSMIFNVYPLEKPSFAVTMEIPYEDNIFMPYKKTAESIAAFGSPEEFKKDDSLYKELEKCKAENTNLLLYSAAFNEDPAMSEYLIKCGFAVAGRTVEDDYYGEKGMSALEAWKYGGNNEQVAAILLKHGASYSEKMLISAFTMDDRAEFEKTAPLVTSYNETLDHITFQIGREDNEKIKYYFSVLNKLGLDFEGECKKNSSKKEYSRSPMGASINMLDLDMAKYFLSLGMKIPENIYDYTPLFYLAERYTECMRERDYYLAAGYSADAASYAESGKKAMDMIFWLFSEGVSAGSCNSSGENILHKFAEEEINGYVLEIVRLYIKHGLDLNAVSKAGKHPLEVFLEETYRKKVYNWDSDEDDDITEDSQVWTKEEMEFQNLLLDSGAWAEYALYYLIKEYDAADLVNKNCITGRKFNWYFDKAKGRNIIANSMHYNDTNEKSVLLILLEKYRSDPVSSSILIKKFLDAGYSTDGIIYYNREWTCFEYFFFNSFSFCDLTDENSSLYKETFSLLMEREDKAKVQAALDKVFEDLLSNIYFDILPEDLFEKVSFLIECGADWNKTVEKKYEDRKVKKCPDLLVSCGPDIWDFPFEYLEEIAYDDDYEFYYDESKMTEEDFKLLDEGALPYIKTCRYLIELGAGDVLTEKAFKKAGVPERVYRRIFE</sequence>
<dbReference type="Gene3D" id="1.25.40.20">
    <property type="entry name" value="Ankyrin repeat-containing domain"/>
    <property type="match status" value="1"/>
</dbReference>
<dbReference type="NCBIfam" id="NF047619">
    <property type="entry name" value="NADase_discoid"/>
    <property type="match status" value="1"/>
</dbReference>
<dbReference type="RefSeq" id="WP_184651588.1">
    <property type="nucleotide sequence ID" value="NZ_JACHFR010000001.1"/>
</dbReference>
<dbReference type="Gene3D" id="3.80.10.10">
    <property type="entry name" value="Ribonuclease Inhibitor"/>
    <property type="match status" value="1"/>
</dbReference>
<dbReference type="InterPro" id="IPR057561">
    <property type="entry name" value="NADase_transloc"/>
</dbReference>
<evidence type="ECO:0000313" key="3">
    <source>
        <dbReference type="EMBL" id="QOS40135.1"/>
    </source>
</evidence>
<evidence type="ECO:0000259" key="1">
    <source>
        <dbReference type="Pfam" id="PF25302"/>
    </source>
</evidence>
<dbReference type="EMBL" id="CP031517">
    <property type="protein sequence ID" value="QOS40135.1"/>
    <property type="molecule type" value="Genomic_DNA"/>
</dbReference>
<evidence type="ECO:0000313" key="4">
    <source>
        <dbReference type="Proteomes" id="UP000578697"/>
    </source>
</evidence>
<dbReference type="Pfam" id="PF25302">
    <property type="entry name" value="NADase_transloc"/>
    <property type="match status" value="1"/>
</dbReference>
<dbReference type="Pfam" id="PF13306">
    <property type="entry name" value="LRR_5"/>
    <property type="match status" value="1"/>
</dbReference>
<dbReference type="EMBL" id="JACHFR010000001">
    <property type="protein sequence ID" value="MBB5218159.1"/>
    <property type="molecule type" value="Genomic_DNA"/>
</dbReference>
<proteinExistence type="predicted"/>
<dbReference type="KEGG" id="trc:DYE49_06565"/>
<dbReference type="InterPro" id="IPR026906">
    <property type="entry name" value="LRR_5"/>
</dbReference>
<dbReference type="SUPFAM" id="SSF52058">
    <property type="entry name" value="L domain-like"/>
    <property type="match status" value="1"/>
</dbReference>
<gene>
    <name evidence="3" type="ORF">DYE49_06565</name>
    <name evidence="2" type="ORF">HNP77_000503</name>
</gene>
<evidence type="ECO:0000313" key="2">
    <source>
        <dbReference type="EMBL" id="MBB5218159.1"/>
    </source>
</evidence>
<dbReference type="InterPro" id="IPR036770">
    <property type="entry name" value="Ankyrin_rpt-contain_sf"/>
</dbReference>
<name>A0A840S6I6_9SPIR</name>
<dbReference type="Proteomes" id="UP000578697">
    <property type="component" value="Unassembled WGS sequence"/>
</dbReference>
<reference evidence="3 5" key="1">
    <citation type="submission" date="2018-08" db="EMBL/GenBank/DDBJ databases">
        <title>The first complete genome of Treponema rectale (CHPAT), a commensal spirochete of the bovine rectum.</title>
        <authorList>
            <person name="Staton G.J."/>
            <person name="Clegg S.R."/>
            <person name="Carter S.D."/>
            <person name="Radford A.D."/>
            <person name="Darby A."/>
            <person name="Hall N."/>
            <person name="Birtles R.J."/>
            <person name="Evans N.J."/>
        </authorList>
    </citation>
    <scope>NUCLEOTIDE SEQUENCE [LARGE SCALE GENOMIC DNA]</scope>
    <source>
        <strain evidence="3 5">CHPA</strain>
    </source>
</reference>
<protein>
    <recommendedName>
        <fullName evidence="1">NAD glycohydrolase translocation F5/8 type C domain-containing protein</fullName>
    </recommendedName>
</protein>
<feature type="domain" description="NAD glycohydrolase translocation F5/8 type C" evidence="1">
    <location>
        <begin position="237"/>
        <end position="371"/>
    </location>
</feature>
<dbReference type="Proteomes" id="UP000593591">
    <property type="component" value="Chromosome"/>
</dbReference>
<keyword evidence="4" id="KW-1185">Reference proteome</keyword>
<dbReference type="InterPro" id="IPR032675">
    <property type="entry name" value="LRR_dom_sf"/>
</dbReference>
<reference evidence="2 4" key="2">
    <citation type="submission" date="2020-08" db="EMBL/GenBank/DDBJ databases">
        <title>Genomic Encyclopedia of Type Strains, Phase IV (KMG-IV): sequencing the most valuable type-strain genomes for metagenomic binning, comparative biology and taxonomic classification.</title>
        <authorList>
            <person name="Goeker M."/>
        </authorList>
    </citation>
    <scope>NUCLEOTIDE SEQUENCE [LARGE SCALE GENOMIC DNA]</scope>
    <source>
        <strain evidence="2 4">DSM 103679</strain>
    </source>
</reference>
<organism evidence="2 4">
    <name type="scientific">Treponema rectale</name>
    <dbReference type="NCBI Taxonomy" id="744512"/>
    <lineage>
        <taxon>Bacteria</taxon>
        <taxon>Pseudomonadati</taxon>
        <taxon>Spirochaetota</taxon>
        <taxon>Spirochaetia</taxon>
        <taxon>Spirochaetales</taxon>
        <taxon>Treponemataceae</taxon>
        <taxon>Treponema</taxon>
    </lineage>
</organism>